<evidence type="ECO:0000313" key="2">
    <source>
        <dbReference type="EMBL" id="ONI15574.1"/>
    </source>
</evidence>
<sequence length="113" mass="13111">MAPRNVNSYVVSVWVLLSRKGQSLISRRTLVWASLLSPIDDVLALALSRLRFAFWVRLTWWVGYEFEWLLYEFAEAVGERVVGFRILSRLVKLGFSVLPWVVLINLIPCILMN</sequence>
<keyword evidence="1" id="KW-1133">Transmembrane helix</keyword>
<accession>A0A251PVH6</accession>
<keyword evidence="1" id="KW-0472">Membrane</keyword>
<feature type="transmembrane region" description="Helical" evidence="1">
    <location>
        <begin position="93"/>
        <end position="112"/>
    </location>
</feature>
<reference evidence="2 3" key="1">
    <citation type="journal article" date="2013" name="Nat. Genet.">
        <title>The high-quality draft genome of peach (Prunus persica) identifies unique patterns of genetic diversity, domestication and genome evolution.</title>
        <authorList>
            <consortium name="International Peach Genome Initiative"/>
            <person name="Verde I."/>
            <person name="Abbott A.G."/>
            <person name="Scalabrin S."/>
            <person name="Jung S."/>
            <person name="Shu S."/>
            <person name="Marroni F."/>
            <person name="Zhebentyayeva T."/>
            <person name="Dettori M.T."/>
            <person name="Grimwood J."/>
            <person name="Cattonaro F."/>
            <person name="Zuccolo A."/>
            <person name="Rossini L."/>
            <person name="Jenkins J."/>
            <person name="Vendramin E."/>
            <person name="Meisel L.A."/>
            <person name="Decroocq V."/>
            <person name="Sosinski B."/>
            <person name="Prochnik S."/>
            <person name="Mitros T."/>
            <person name="Policriti A."/>
            <person name="Cipriani G."/>
            <person name="Dondini L."/>
            <person name="Ficklin S."/>
            <person name="Goodstein D.M."/>
            <person name="Xuan P."/>
            <person name="Del Fabbro C."/>
            <person name="Aramini V."/>
            <person name="Copetti D."/>
            <person name="Gonzalez S."/>
            <person name="Horner D.S."/>
            <person name="Falchi R."/>
            <person name="Lucas S."/>
            <person name="Mica E."/>
            <person name="Maldonado J."/>
            <person name="Lazzari B."/>
            <person name="Bielenberg D."/>
            <person name="Pirona R."/>
            <person name="Miculan M."/>
            <person name="Barakat A."/>
            <person name="Testolin R."/>
            <person name="Stella A."/>
            <person name="Tartarini S."/>
            <person name="Tonutti P."/>
            <person name="Arus P."/>
            <person name="Orellana A."/>
            <person name="Wells C."/>
            <person name="Main D."/>
            <person name="Vizzotto G."/>
            <person name="Silva H."/>
            <person name="Salamini F."/>
            <person name="Schmutz J."/>
            <person name="Morgante M."/>
            <person name="Rokhsar D.S."/>
        </authorList>
    </citation>
    <scope>NUCLEOTIDE SEQUENCE [LARGE SCALE GENOMIC DNA]</scope>
    <source>
        <strain evidence="3">cv. Nemared</strain>
    </source>
</reference>
<dbReference type="Gramene" id="ONI15574">
    <property type="protein sequence ID" value="ONI15574"/>
    <property type="gene ID" value="PRUPE_3G050400"/>
</dbReference>
<dbReference type="EMBL" id="CM007653">
    <property type="protein sequence ID" value="ONI15574.1"/>
    <property type="molecule type" value="Genomic_DNA"/>
</dbReference>
<name>A0A251PVH6_PRUPE</name>
<dbReference type="Proteomes" id="UP000006882">
    <property type="component" value="Chromosome G3"/>
</dbReference>
<proteinExistence type="predicted"/>
<evidence type="ECO:0000313" key="3">
    <source>
        <dbReference type="Proteomes" id="UP000006882"/>
    </source>
</evidence>
<evidence type="ECO:0000256" key="1">
    <source>
        <dbReference type="SAM" id="Phobius"/>
    </source>
</evidence>
<keyword evidence="3" id="KW-1185">Reference proteome</keyword>
<gene>
    <name evidence="2" type="ORF">PRUPE_3G050400</name>
</gene>
<keyword evidence="1" id="KW-0812">Transmembrane</keyword>
<organism evidence="2 3">
    <name type="scientific">Prunus persica</name>
    <name type="common">Peach</name>
    <name type="synonym">Amygdalus persica</name>
    <dbReference type="NCBI Taxonomy" id="3760"/>
    <lineage>
        <taxon>Eukaryota</taxon>
        <taxon>Viridiplantae</taxon>
        <taxon>Streptophyta</taxon>
        <taxon>Embryophyta</taxon>
        <taxon>Tracheophyta</taxon>
        <taxon>Spermatophyta</taxon>
        <taxon>Magnoliopsida</taxon>
        <taxon>eudicotyledons</taxon>
        <taxon>Gunneridae</taxon>
        <taxon>Pentapetalae</taxon>
        <taxon>rosids</taxon>
        <taxon>fabids</taxon>
        <taxon>Rosales</taxon>
        <taxon>Rosaceae</taxon>
        <taxon>Amygdaloideae</taxon>
        <taxon>Amygdaleae</taxon>
        <taxon>Prunus</taxon>
    </lineage>
</organism>
<dbReference type="AlphaFoldDB" id="A0A251PVH6"/>
<protein>
    <submittedName>
        <fullName evidence="2">Uncharacterized protein</fullName>
    </submittedName>
</protein>